<organism evidence="2">
    <name type="scientific">Raoultella ornithinolytica</name>
    <name type="common">Klebsiella ornithinolytica</name>
    <dbReference type="NCBI Taxonomy" id="54291"/>
    <lineage>
        <taxon>Bacteria</taxon>
        <taxon>Pseudomonadati</taxon>
        <taxon>Pseudomonadota</taxon>
        <taxon>Gammaproteobacteria</taxon>
        <taxon>Enterobacterales</taxon>
        <taxon>Enterobacteriaceae</taxon>
        <taxon>Klebsiella/Raoultella group</taxon>
        <taxon>Raoultella</taxon>
    </lineage>
</organism>
<keyword evidence="2" id="KW-0614">Plasmid</keyword>
<evidence type="ECO:0000313" key="2">
    <source>
        <dbReference type="EMBL" id="ARD69357.1"/>
    </source>
</evidence>
<protein>
    <submittedName>
        <fullName evidence="2">Uncharacterized protein</fullName>
    </submittedName>
</protein>
<dbReference type="AlphaFoldDB" id="A0A1V0M3B6"/>
<proteinExistence type="predicted"/>
<accession>A0A1V0M3B6</accession>
<feature type="region of interest" description="Disordered" evidence="1">
    <location>
        <begin position="1"/>
        <end position="24"/>
    </location>
</feature>
<reference evidence="2" key="1">
    <citation type="journal article" date="2017" name="Int. J. Antimicrob. Agents">
        <title>Sequencing and comparative genomics analysis of the IncHI2 plasmids pT5282-mphA and p112298-catA and the IncHI5 plasmid pYNKP001-dfrA.</title>
        <authorList>
            <person name="Liang Q."/>
            <person name="Yin Z."/>
            <person name="Zhao Y."/>
            <person name="Liang L."/>
            <person name="Feng J."/>
            <person name="Zhan Z."/>
            <person name="Wang H."/>
            <person name="Song Y."/>
            <person name="Tong Y."/>
            <person name="Wu W."/>
            <person name="Chen W."/>
            <person name="Wang J."/>
            <person name="Jiang L."/>
            <person name="Zhou D."/>
        </authorList>
    </citation>
    <scope>NUCLEOTIDE SEQUENCE</scope>
    <source>
        <strain evidence="2">YNKP001</strain>
        <plasmid evidence="2">pYNKP001-dfrA</plasmid>
    </source>
</reference>
<evidence type="ECO:0000256" key="1">
    <source>
        <dbReference type="SAM" id="MobiDB-lite"/>
    </source>
</evidence>
<dbReference type="EMBL" id="KY270853">
    <property type="protein sequence ID" value="ARD69357.1"/>
    <property type="molecule type" value="Genomic_DNA"/>
</dbReference>
<sequence>MKSQDPWRALPAGSRQSDFGTKKSARLSERWNELSKLGMLVNLFT</sequence>
<geneLocation type="plasmid" evidence="2">
    <name>pYNKP001-dfrA</name>
</geneLocation>
<name>A0A1V0M3B6_RAOOR</name>